<organism evidence="1 2">
    <name type="scientific">Falsochrobactrum tianjinense</name>
    <dbReference type="NCBI Taxonomy" id="2706015"/>
    <lineage>
        <taxon>Bacteria</taxon>
        <taxon>Pseudomonadati</taxon>
        <taxon>Pseudomonadota</taxon>
        <taxon>Alphaproteobacteria</taxon>
        <taxon>Hyphomicrobiales</taxon>
        <taxon>Brucellaceae</taxon>
        <taxon>Falsochrobactrum</taxon>
    </lineage>
</organism>
<name>A0A949PNC2_9HYPH</name>
<proteinExistence type="predicted"/>
<evidence type="ECO:0008006" key="3">
    <source>
        <dbReference type="Google" id="ProtNLM"/>
    </source>
</evidence>
<keyword evidence="2" id="KW-1185">Reference proteome</keyword>
<comment type="caution">
    <text evidence="1">The sequence shown here is derived from an EMBL/GenBank/DDBJ whole genome shotgun (WGS) entry which is preliminary data.</text>
</comment>
<reference evidence="1 2" key="1">
    <citation type="submission" date="2021-06" db="EMBL/GenBank/DDBJ databases">
        <title>Falsochrobactrum tianjin sp.nov., a new petroleum-degrading bacteria isolated from oily soils.</title>
        <authorList>
            <person name="Chen G."/>
            <person name="Chen H."/>
            <person name="Tian J."/>
            <person name="Qing J."/>
            <person name="Zhong L."/>
            <person name="Ma W."/>
            <person name="Song Y."/>
            <person name="Cui X."/>
            <person name="Yan B."/>
        </authorList>
    </citation>
    <scope>NUCLEOTIDE SEQUENCE [LARGE SCALE GENOMIC DNA]</scope>
    <source>
        <strain evidence="1 2">TDYN1</strain>
    </source>
</reference>
<dbReference type="Proteomes" id="UP000752297">
    <property type="component" value="Unassembled WGS sequence"/>
</dbReference>
<gene>
    <name evidence="1" type="ORF">KUG47_08970</name>
</gene>
<dbReference type="EMBL" id="JAHRVA010000003">
    <property type="protein sequence ID" value="MBV2143629.1"/>
    <property type="molecule type" value="Genomic_DNA"/>
</dbReference>
<evidence type="ECO:0000313" key="1">
    <source>
        <dbReference type="EMBL" id="MBV2143629.1"/>
    </source>
</evidence>
<accession>A0A949PNC2</accession>
<protein>
    <recommendedName>
        <fullName evidence="3">DUF4352 domain-containing protein</fullName>
    </recommendedName>
</protein>
<dbReference type="AlphaFoldDB" id="A0A949PNC2"/>
<evidence type="ECO:0000313" key="2">
    <source>
        <dbReference type="Proteomes" id="UP000752297"/>
    </source>
</evidence>
<sequence>MIRYVANGAVLLTGAVLLGAIMITAPDYNSVFQAFPSHASIGEIANGRMFDARFLGGRLTHRIDFEYYGRQVSRDTEGIFLIANFEVSGVTASTQLAAKWKGASGRDYAASARFEKAPKILQSLFFQPGLTSKGFVIFEVPEDEVLGGKLILSRRGVTILDSALHLETARIAPPVAVVRLDP</sequence>
<dbReference type="RefSeq" id="WP_217677622.1">
    <property type="nucleotide sequence ID" value="NZ_JAHRVA010000003.1"/>
</dbReference>